<evidence type="ECO:0000313" key="3">
    <source>
        <dbReference type="Proteomes" id="UP000316184"/>
    </source>
</evidence>
<dbReference type="AlphaFoldDB" id="A0A561U4V0"/>
<keyword evidence="1" id="KW-0812">Transmembrane</keyword>
<keyword evidence="3" id="KW-1185">Reference proteome</keyword>
<sequence length="140" mass="14733">MFSAGKSVGLGLAGSVVVAVLGLGWCWYFQLAKVVTPWFWVAFAVVLVAVSAGFGLEIHRKKTAPSPGRAGLRRPRVFAIGQLALIYGVITNMASLYCGRVLHAELASGLLVALAVTLMVVAAVTLYRASRGGGTQREVT</sequence>
<keyword evidence="1" id="KW-0472">Membrane</keyword>
<evidence type="ECO:0000256" key="1">
    <source>
        <dbReference type="SAM" id="Phobius"/>
    </source>
</evidence>
<feature type="transmembrane region" description="Helical" evidence="1">
    <location>
        <begin position="37"/>
        <end position="56"/>
    </location>
</feature>
<feature type="transmembrane region" description="Helical" evidence="1">
    <location>
        <begin position="12"/>
        <end position="31"/>
    </location>
</feature>
<name>A0A561U4V0_9PSEU</name>
<feature type="transmembrane region" description="Helical" evidence="1">
    <location>
        <begin position="77"/>
        <end position="97"/>
    </location>
</feature>
<organism evidence="2 3">
    <name type="scientific">Saccharopolyspora dendranthemae</name>
    <dbReference type="NCBI Taxonomy" id="1181886"/>
    <lineage>
        <taxon>Bacteria</taxon>
        <taxon>Bacillati</taxon>
        <taxon>Actinomycetota</taxon>
        <taxon>Actinomycetes</taxon>
        <taxon>Pseudonocardiales</taxon>
        <taxon>Pseudonocardiaceae</taxon>
        <taxon>Saccharopolyspora</taxon>
    </lineage>
</organism>
<protein>
    <submittedName>
        <fullName evidence="2">Uncharacterized protein</fullName>
    </submittedName>
</protein>
<feature type="transmembrane region" description="Helical" evidence="1">
    <location>
        <begin position="109"/>
        <end position="127"/>
    </location>
</feature>
<proteinExistence type="predicted"/>
<reference evidence="2 3" key="1">
    <citation type="submission" date="2019-06" db="EMBL/GenBank/DDBJ databases">
        <title>Sequencing the genomes of 1000 actinobacteria strains.</title>
        <authorList>
            <person name="Klenk H.-P."/>
        </authorList>
    </citation>
    <scope>NUCLEOTIDE SEQUENCE [LARGE SCALE GENOMIC DNA]</scope>
    <source>
        <strain evidence="2 3">DSM 46699</strain>
    </source>
</reference>
<evidence type="ECO:0000313" key="2">
    <source>
        <dbReference type="EMBL" id="TWF94391.1"/>
    </source>
</evidence>
<dbReference type="EMBL" id="VIWX01000003">
    <property type="protein sequence ID" value="TWF94391.1"/>
    <property type="molecule type" value="Genomic_DNA"/>
</dbReference>
<comment type="caution">
    <text evidence="2">The sequence shown here is derived from an EMBL/GenBank/DDBJ whole genome shotgun (WGS) entry which is preliminary data.</text>
</comment>
<accession>A0A561U4V0</accession>
<keyword evidence="1" id="KW-1133">Transmembrane helix</keyword>
<dbReference type="Proteomes" id="UP000316184">
    <property type="component" value="Unassembled WGS sequence"/>
</dbReference>
<dbReference type="RefSeq" id="WP_145740265.1">
    <property type="nucleotide sequence ID" value="NZ_VIWX01000003.1"/>
</dbReference>
<gene>
    <name evidence="2" type="ORF">FHU35_1395</name>
</gene>